<gene>
    <name evidence="1" type="ORF">RIF25_04815</name>
</gene>
<accession>A0AAE4FRD8</accession>
<protein>
    <submittedName>
        <fullName evidence="1">DUF1350 family protein</fullName>
    </submittedName>
</protein>
<comment type="caution">
    <text evidence="1">The sequence shown here is derived from an EMBL/GenBank/DDBJ whole genome shotgun (WGS) entry which is preliminary data.</text>
</comment>
<dbReference type="EMBL" id="JAVMIP010000003">
    <property type="protein sequence ID" value="MDS3860122.1"/>
    <property type="molecule type" value="Genomic_DNA"/>
</dbReference>
<dbReference type="InterPro" id="IPR010765">
    <property type="entry name" value="DUF1350"/>
</dbReference>
<dbReference type="InterPro" id="IPR029058">
    <property type="entry name" value="AB_hydrolase_fold"/>
</dbReference>
<dbReference type="Pfam" id="PF07082">
    <property type="entry name" value="DUF1350"/>
    <property type="match status" value="1"/>
</dbReference>
<dbReference type="Gene3D" id="3.40.50.1820">
    <property type="entry name" value="alpha/beta hydrolase"/>
    <property type="match status" value="1"/>
</dbReference>
<dbReference type="Proteomes" id="UP001268256">
    <property type="component" value="Unassembled WGS sequence"/>
</dbReference>
<evidence type="ECO:0000313" key="1">
    <source>
        <dbReference type="EMBL" id="MDS3860122.1"/>
    </source>
</evidence>
<dbReference type="SUPFAM" id="SSF53474">
    <property type="entry name" value="alpha/beta-Hydrolases"/>
    <property type="match status" value="1"/>
</dbReference>
<organism evidence="1 2">
    <name type="scientific">Pseudocalidococcus azoricus BACA0444</name>
    <dbReference type="NCBI Taxonomy" id="2918990"/>
    <lineage>
        <taxon>Bacteria</taxon>
        <taxon>Bacillati</taxon>
        <taxon>Cyanobacteriota</taxon>
        <taxon>Cyanophyceae</taxon>
        <taxon>Acaryochloridales</taxon>
        <taxon>Thermosynechococcaceae</taxon>
        <taxon>Pseudocalidococcus</taxon>
        <taxon>Pseudocalidococcus azoricus</taxon>
    </lineage>
</organism>
<dbReference type="AlphaFoldDB" id="A0AAE4FRD8"/>
<name>A0AAE4FRD8_9CYAN</name>
<dbReference type="PANTHER" id="PTHR34127:SF1">
    <property type="entry name" value="OS04G0405600 PROTEIN"/>
    <property type="match status" value="1"/>
</dbReference>
<evidence type="ECO:0000313" key="2">
    <source>
        <dbReference type="Proteomes" id="UP001268256"/>
    </source>
</evidence>
<dbReference type="PANTHER" id="PTHR34127">
    <property type="entry name" value="OS04G0405600 PROTEIN"/>
    <property type="match status" value="1"/>
</dbReference>
<keyword evidence="2" id="KW-1185">Reference proteome</keyword>
<proteinExistence type="predicted"/>
<reference evidence="2" key="1">
    <citation type="submission" date="2023-07" db="EMBL/GenBank/DDBJ databases">
        <authorList>
            <person name="Luz R."/>
            <person name="Cordeiro R."/>
            <person name="Fonseca A."/>
            <person name="Goncalves V."/>
        </authorList>
    </citation>
    <scope>NUCLEOTIDE SEQUENCE [LARGE SCALE GENOMIC DNA]</scope>
    <source>
        <strain evidence="2">BACA0444</strain>
    </source>
</reference>
<sequence>MEWQEHKGAWILTPSRALGVIHFVGGAFVAAAPQVTYRRLLEFLAKHNYVVIATPFLSTLDHTTLAAQALRQFNTGLNYLEQRHRLKRFLPIYGLGHSMGCKLHLLITSLYGAERAGNIFLAFNNYSASQSIPFMESVLKSENLRGLRESFSTTEFSPSPRETERMIHEGYRIRRNLLIRFQNDDIDQTPRLIHILEQRPDFLITSKRLAGNHLTPLGQDWSWQPGQDFSPLDAVGQWLRQTLFTELQQLEQEILHWLEPVQQYR</sequence>
<dbReference type="RefSeq" id="WP_322877410.1">
    <property type="nucleotide sequence ID" value="NZ_JAVMIP010000003.1"/>
</dbReference>